<comment type="catalytic activity">
    <reaction evidence="10 11">
        <text>heptanedioate + ATP + CoA = 6-carboxyhexanoyl-CoA + AMP + diphosphate</text>
        <dbReference type="Rhea" id="RHEA:14781"/>
        <dbReference type="ChEBI" id="CHEBI:30616"/>
        <dbReference type="ChEBI" id="CHEBI:33019"/>
        <dbReference type="ChEBI" id="CHEBI:36165"/>
        <dbReference type="ChEBI" id="CHEBI:57287"/>
        <dbReference type="ChEBI" id="CHEBI:57360"/>
        <dbReference type="ChEBI" id="CHEBI:456215"/>
        <dbReference type="EC" id="6.2.1.14"/>
    </reaction>
</comment>
<dbReference type="GO" id="GO:0042410">
    <property type="term" value="F:6-carboxyhexanoate-CoA ligase activity"/>
    <property type="evidence" value="ECO:0007669"/>
    <property type="project" value="UniProtKB-UniRule"/>
</dbReference>
<evidence type="ECO:0000256" key="6">
    <source>
        <dbReference type="ARBA" id="ARBA00022741"/>
    </source>
</evidence>
<evidence type="ECO:0000313" key="13">
    <source>
        <dbReference type="Proteomes" id="UP000182517"/>
    </source>
</evidence>
<dbReference type="GO" id="GO:0009102">
    <property type="term" value="P:biotin biosynthetic process"/>
    <property type="evidence" value="ECO:0007669"/>
    <property type="project" value="UniProtKB-UniRule"/>
</dbReference>
<evidence type="ECO:0000256" key="2">
    <source>
        <dbReference type="ARBA" id="ARBA00005075"/>
    </source>
</evidence>
<keyword evidence="9 11" id="KW-0460">Magnesium</keyword>
<keyword evidence="8 11" id="KW-0067">ATP-binding</keyword>
<accession>A0A1L3GSS7</accession>
<name>A0A1L3GSS7_9BACT</name>
<keyword evidence="5 11" id="KW-0436">Ligase</keyword>
<comment type="cofactor">
    <cofactor evidence="1 11">
        <name>Mg(2+)</name>
        <dbReference type="ChEBI" id="CHEBI:18420"/>
    </cofactor>
</comment>
<dbReference type="AlphaFoldDB" id="A0A1L3GSS7"/>
<gene>
    <name evidence="11" type="primary">bioW</name>
    <name evidence="12" type="ORF">A7E78_02755</name>
</gene>
<evidence type="ECO:0000256" key="7">
    <source>
        <dbReference type="ARBA" id="ARBA00022756"/>
    </source>
</evidence>
<keyword evidence="7 11" id="KW-0093">Biotin biosynthesis</keyword>
<reference evidence="12 13" key="1">
    <citation type="journal article" date="2017" name="Genome Announc.">
        <title>Complete Genome Sequences of Two Acetylene-Fermenting Pelobacter acetylenicus Strains.</title>
        <authorList>
            <person name="Sutton J.M."/>
            <person name="Baesman S.M."/>
            <person name="Fierst J.L."/>
            <person name="Poret-Peterson A.T."/>
            <person name="Oremland R.S."/>
            <person name="Dunlap D.S."/>
            <person name="Akob D.M."/>
        </authorList>
    </citation>
    <scope>NUCLEOTIDE SEQUENCE [LARGE SCALE GENOMIC DNA]</scope>
    <source>
        <strain evidence="12 13">SFB93</strain>
    </source>
</reference>
<dbReference type="STRING" id="1842532.A7E78_02755"/>
<comment type="pathway">
    <text evidence="2 11">Metabolic intermediate metabolism; pimeloyl-CoA biosynthesis; pimeloyl-CoA from pimelate: step 1/1.</text>
</comment>
<evidence type="ECO:0000256" key="10">
    <source>
        <dbReference type="ARBA" id="ARBA00049553"/>
    </source>
</evidence>
<dbReference type="GO" id="GO:0000287">
    <property type="term" value="F:magnesium ion binding"/>
    <property type="evidence" value="ECO:0007669"/>
    <property type="project" value="UniProtKB-UniRule"/>
</dbReference>
<organism evidence="12 13">
    <name type="scientific">Syntrophotalea acetylenivorans</name>
    <dbReference type="NCBI Taxonomy" id="1842532"/>
    <lineage>
        <taxon>Bacteria</taxon>
        <taxon>Pseudomonadati</taxon>
        <taxon>Thermodesulfobacteriota</taxon>
        <taxon>Desulfuromonadia</taxon>
        <taxon>Desulfuromonadales</taxon>
        <taxon>Syntrophotaleaceae</taxon>
        <taxon>Syntrophotalea</taxon>
    </lineage>
</organism>
<dbReference type="OrthoDB" id="9792985at2"/>
<evidence type="ECO:0000256" key="4">
    <source>
        <dbReference type="ARBA" id="ARBA00012984"/>
    </source>
</evidence>
<evidence type="ECO:0000313" key="12">
    <source>
        <dbReference type="EMBL" id="APG28993.1"/>
    </source>
</evidence>
<evidence type="ECO:0000256" key="9">
    <source>
        <dbReference type="ARBA" id="ARBA00022842"/>
    </source>
</evidence>
<dbReference type="EC" id="6.2.1.14" evidence="4 11"/>
<keyword evidence="13" id="KW-1185">Reference proteome</keyword>
<dbReference type="EMBL" id="CP015519">
    <property type="protein sequence ID" value="APG28993.1"/>
    <property type="molecule type" value="Genomic_DNA"/>
</dbReference>
<dbReference type="RefSeq" id="WP_072285016.1">
    <property type="nucleotide sequence ID" value="NZ_CP015519.1"/>
</dbReference>
<comment type="function">
    <text evidence="11">Catalyzes the transformation of pimelate into pimeloyl-CoA with concomitant hydrolysis of ATP to AMP.</text>
</comment>
<dbReference type="Proteomes" id="UP000182517">
    <property type="component" value="Chromosome"/>
</dbReference>
<evidence type="ECO:0000256" key="3">
    <source>
        <dbReference type="ARBA" id="ARBA00011738"/>
    </source>
</evidence>
<evidence type="ECO:0000256" key="11">
    <source>
        <dbReference type="HAMAP-Rule" id="MF_00668"/>
    </source>
</evidence>
<protein>
    <recommendedName>
        <fullName evidence="4 11">6-carboxyhexanoate--CoA ligase</fullName>
        <ecNumber evidence="4 11">6.2.1.14</ecNumber>
    </recommendedName>
    <alternativeName>
        <fullName evidence="11">Pimeloyl-CoA synthase</fullName>
    </alternativeName>
</protein>
<dbReference type="GO" id="GO:0005524">
    <property type="term" value="F:ATP binding"/>
    <property type="evidence" value="ECO:0007669"/>
    <property type="project" value="UniProtKB-KW"/>
</dbReference>
<dbReference type="InterPro" id="IPR005499">
    <property type="entry name" value="BioW"/>
</dbReference>
<dbReference type="Pfam" id="PF03744">
    <property type="entry name" value="BioW"/>
    <property type="match status" value="1"/>
</dbReference>
<sequence length="268" mass="29465">MKRPLFSIRMQASINGKHLSGAERLSVADDLERLAAGMVKRALGHMRGRAEKIQLTIEEVETGQIDTGVLPDLHTYLVDDYHHGRRAATAILVKSGVTPVAIARAMDAMASGAAPDGRSMRGAMLIDSKNGNRLEPDKARGVRVSRMDLTEQARHELILGLQALGLDNDHVREALVLAAKVITAPGIVAELCWSDDPDYTAGYVASVQQGYMRFPHLKPLGDERGGRAFFLASGEHDLSELMDYLQSKPLLFDRIGRLYRAKPWSEDL</sequence>
<evidence type="ECO:0000256" key="5">
    <source>
        <dbReference type="ARBA" id="ARBA00022598"/>
    </source>
</evidence>
<evidence type="ECO:0000256" key="8">
    <source>
        <dbReference type="ARBA" id="ARBA00022840"/>
    </source>
</evidence>
<dbReference type="HAMAP" id="MF_00668">
    <property type="entry name" value="BioW"/>
    <property type="match status" value="1"/>
</dbReference>
<dbReference type="UniPathway" id="UPA00999">
    <property type="reaction ID" value="UER00351"/>
</dbReference>
<dbReference type="KEGG" id="pef:A7E78_02755"/>
<comment type="similarity">
    <text evidence="11">Belongs to the BioW family.</text>
</comment>
<keyword evidence="6 11" id="KW-0547">Nucleotide-binding</keyword>
<proteinExistence type="inferred from homology"/>
<evidence type="ECO:0000256" key="1">
    <source>
        <dbReference type="ARBA" id="ARBA00001946"/>
    </source>
</evidence>
<comment type="subunit">
    <text evidence="3 11">Homodimer.</text>
</comment>
<dbReference type="NCBIfam" id="NF002360">
    <property type="entry name" value="PRK01322.1"/>
    <property type="match status" value="1"/>
</dbReference>